<comment type="caution">
    <text evidence="2">The sequence shown here is derived from an EMBL/GenBank/DDBJ whole genome shotgun (WGS) entry which is preliminary data.</text>
</comment>
<reference evidence="2" key="1">
    <citation type="submission" date="2022-01" db="EMBL/GenBank/DDBJ databases">
        <title>Comparative genomics reveals a dynamic genome evolution in the ectomycorrhizal milk-cap (Lactarius) mushrooms.</title>
        <authorList>
            <consortium name="DOE Joint Genome Institute"/>
            <person name="Lebreton A."/>
            <person name="Tang N."/>
            <person name="Kuo A."/>
            <person name="LaButti K."/>
            <person name="Drula E."/>
            <person name="Barry K."/>
            <person name="Clum A."/>
            <person name="Lipzen A."/>
            <person name="Mousain D."/>
            <person name="Ng V."/>
            <person name="Wang R."/>
            <person name="Wang X."/>
            <person name="Dai Y."/>
            <person name="Henrissat B."/>
            <person name="Grigoriev I.V."/>
            <person name="Guerin-Laguette A."/>
            <person name="Yu F."/>
            <person name="Martin F.M."/>
        </authorList>
    </citation>
    <scope>NUCLEOTIDE SEQUENCE</scope>
    <source>
        <strain evidence="2">QP</strain>
    </source>
</reference>
<dbReference type="EMBL" id="JAKELL010000030">
    <property type="protein sequence ID" value="KAH8990514.1"/>
    <property type="molecule type" value="Genomic_DNA"/>
</dbReference>
<evidence type="ECO:0000256" key="1">
    <source>
        <dbReference type="SAM" id="MobiDB-lite"/>
    </source>
</evidence>
<feature type="region of interest" description="Disordered" evidence="1">
    <location>
        <begin position="156"/>
        <end position="206"/>
    </location>
</feature>
<evidence type="ECO:0000313" key="3">
    <source>
        <dbReference type="Proteomes" id="UP001201163"/>
    </source>
</evidence>
<organism evidence="2 3">
    <name type="scientific">Lactarius akahatsu</name>
    <dbReference type="NCBI Taxonomy" id="416441"/>
    <lineage>
        <taxon>Eukaryota</taxon>
        <taxon>Fungi</taxon>
        <taxon>Dikarya</taxon>
        <taxon>Basidiomycota</taxon>
        <taxon>Agaricomycotina</taxon>
        <taxon>Agaricomycetes</taxon>
        <taxon>Russulales</taxon>
        <taxon>Russulaceae</taxon>
        <taxon>Lactarius</taxon>
    </lineage>
</organism>
<accession>A0AAD4QDA2</accession>
<gene>
    <name evidence="2" type="ORF">EDB92DRAFT_1864201</name>
</gene>
<dbReference type="Proteomes" id="UP001201163">
    <property type="component" value="Unassembled WGS sequence"/>
</dbReference>
<evidence type="ECO:0000313" key="2">
    <source>
        <dbReference type="EMBL" id="KAH8990514.1"/>
    </source>
</evidence>
<proteinExistence type="predicted"/>
<protein>
    <submittedName>
        <fullName evidence="2">Uncharacterized protein</fullName>
    </submittedName>
</protein>
<keyword evidence="3" id="KW-1185">Reference proteome</keyword>
<name>A0AAD4QDA2_9AGAM</name>
<feature type="compositionally biased region" description="Polar residues" evidence="1">
    <location>
        <begin position="176"/>
        <end position="189"/>
    </location>
</feature>
<dbReference type="AlphaFoldDB" id="A0AAD4QDA2"/>
<sequence>MTPQRVLHIYISRRIVRRTHRSRMVASPSCRCHLLKEQYYPHRRMAEIAVPCLQVPFVSLRHPPTCSLRPSHFYFDLTASLVTHRRTLVLYTHSGTEERRETDGRTRKVRVVTVGRCVRVLFTQSDPNLGECQRTLACHQTPKSKGYYRFVRKAPPPYKATDQDTAPHLDGLGQSHLKNSTRAASTSGDPTRFSRGPAGPGHNAPTAFSPLKLLTPLSAPIHFCPNKTPVNLGDDSSFVIRGGIGEPLRRLKTVAIAPVPVASPNLKASWKRHQALSSAFFISASEFYSICLLSAKNGNQLNQVCGRLHVRSRARGVASTRKTISQVTGTPLLRTRDRSTEFLMSAADAAPGSVLFSQSTFQAYCR</sequence>